<dbReference type="EMBL" id="JAUDJE010000014">
    <property type="protein sequence ID" value="MDM9560611.1"/>
    <property type="molecule type" value="Genomic_DNA"/>
</dbReference>
<dbReference type="Proteomes" id="UP001175604">
    <property type="component" value="Unassembled WGS sequence"/>
</dbReference>
<organism evidence="1 2">
    <name type="scientific">Bordetella petrii</name>
    <dbReference type="NCBI Taxonomy" id="94624"/>
    <lineage>
        <taxon>Bacteria</taxon>
        <taxon>Pseudomonadati</taxon>
        <taxon>Pseudomonadota</taxon>
        <taxon>Betaproteobacteria</taxon>
        <taxon>Burkholderiales</taxon>
        <taxon>Alcaligenaceae</taxon>
        <taxon>Bordetella</taxon>
    </lineage>
</organism>
<evidence type="ECO:0000313" key="1">
    <source>
        <dbReference type="EMBL" id="MDM9560611.1"/>
    </source>
</evidence>
<protein>
    <submittedName>
        <fullName evidence="1">Uncharacterized protein</fullName>
    </submittedName>
</protein>
<comment type="caution">
    <text evidence="1">The sequence shown here is derived from an EMBL/GenBank/DDBJ whole genome shotgun (WGS) entry which is preliminary data.</text>
</comment>
<gene>
    <name evidence="1" type="ORF">QUC21_16355</name>
</gene>
<evidence type="ECO:0000313" key="2">
    <source>
        <dbReference type="Proteomes" id="UP001175604"/>
    </source>
</evidence>
<dbReference type="RefSeq" id="WP_289786109.1">
    <property type="nucleotide sequence ID" value="NZ_JAUDJE010000014.1"/>
</dbReference>
<reference evidence="1" key="1">
    <citation type="submission" date="2023-06" db="EMBL/GenBank/DDBJ databases">
        <title>full genome analysis of Phenantherene degrader P3.</title>
        <authorList>
            <person name="Akbar A."/>
            <person name="Rahmeh R."/>
            <person name="Kishk M."/>
        </authorList>
    </citation>
    <scope>NUCLEOTIDE SEQUENCE</scope>
    <source>
        <strain evidence="1">P3</strain>
    </source>
</reference>
<accession>A0ABT7W5Y6</accession>
<name>A0ABT7W5Y6_9BORD</name>
<proteinExistence type="predicted"/>
<sequence>MSGLSVDEHELLCFFEAEPRRADPDVPWPYNSFTYRASIGA</sequence>
<keyword evidence="2" id="KW-1185">Reference proteome</keyword>